<dbReference type="PROSITE" id="PS50889">
    <property type="entry name" value="S4"/>
    <property type="match status" value="1"/>
</dbReference>
<protein>
    <submittedName>
        <fullName evidence="3">RNA-binding protein</fullName>
    </submittedName>
</protein>
<evidence type="ECO:0000313" key="3">
    <source>
        <dbReference type="EMBL" id="RLQ95932.1"/>
    </source>
</evidence>
<dbReference type="InterPro" id="IPR040591">
    <property type="entry name" value="RqcP2_RBD"/>
</dbReference>
<keyword evidence="1" id="KW-0694">RNA-binding</keyword>
<dbReference type="Pfam" id="PF17774">
    <property type="entry name" value="YlmH_RBD"/>
    <property type="match status" value="1"/>
</dbReference>
<dbReference type="Gene3D" id="3.30.1370.160">
    <property type="match status" value="1"/>
</dbReference>
<organism evidence="3 4">
    <name type="scientific">Falsibacillus albus</name>
    <dbReference type="NCBI Taxonomy" id="2478915"/>
    <lineage>
        <taxon>Bacteria</taxon>
        <taxon>Bacillati</taxon>
        <taxon>Bacillota</taxon>
        <taxon>Bacilli</taxon>
        <taxon>Bacillales</taxon>
        <taxon>Bacillaceae</taxon>
        <taxon>Falsibacillus</taxon>
    </lineage>
</organism>
<dbReference type="SMART" id="SM00363">
    <property type="entry name" value="S4"/>
    <property type="match status" value="1"/>
</dbReference>
<dbReference type="InterPro" id="IPR012677">
    <property type="entry name" value="Nucleotide-bd_a/b_plait_sf"/>
</dbReference>
<dbReference type="InterPro" id="IPR048443">
    <property type="entry name" value="RqcP2_N"/>
</dbReference>
<dbReference type="EMBL" id="RCVZ01000005">
    <property type="protein sequence ID" value="RLQ95932.1"/>
    <property type="molecule type" value="Genomic_DNA"/>
</dbReference>
<feature type="domain" description="RNA-binding S4" evidence="2">
    <location>
        <begin position="182"/>
        <end position="239"/>
    </location>
</feature>
<dbReference type="OrthoDB" id="9812787at2"/>
<dbReference type="SUPFAM" id="SSF55174">
    <property type="entry name" value="Alpha-L RNA-binding motif"/>
    <property type="match status" value="1"/>
</dbReference>
<evidence type="ECO:0000256" key="1">
    <source>
        <dbReference type="PROSITE-ProRule" id="PRU00182"/>
    </source>
</evidence>
<proteinExistence type="predicted"/>
<dbReference type="PANTHER" id="PTHR13633:SF3">
    <property type="entry name" value="MITOCHONDRIAL TRANSCRIPTION RESCUE FACTOR 1"/>
    <property type="match status" value="1"/>
</dbReference>
<dbReference type="Pfam" id="PF01479">
    <property type="entry name" value="S4"/>
    <property type="match status" value="1"/>
</dbReference>
<dbReference type="Proteomes" id="UP000276770">
    <property type="component" value="Unassembled WGS sequence"/>
</dbReference>
<dbReference type="Gene3D" id="3.10.290.10">
    <property type="entry name" value="RNA-binding S4 domain"/>
    <property type="match status" value="1"/>
</dbReference>
<accession>A0A3L7K5E4</accession>
<dbReference type="InterPro" id="IPR036986">
    <property type="entry name" value="S4_RNA-bd_sf"/>
</dbReference>
<dbReference type="Pfam" id="PF21278">
    <property type="entry name" value="YlmH_1st"/>
    <property type="match status" value="1"/>
</dbReference>
<comment type="caution">
    <text evidence="3">The sequence shown here is derived from an EMBL/GenBank/DDBJ whole genome shotgun (WGS) entry which is preliminary data.</text>
</comment>
<dbReference type="Gene3D" id="3.30.70.330">
    <property type="match status" value="1"/>
</dbReference>
<dbReference type="InterPro" id="IPR002942">
    <property type="entry name" value="S4_RNA-bd"/>
</dbReference>
<dbReference type="AlphaFoldDB" id="A0A3L7K5E4"/>
<dbReference type="PANTHER" id="PTHR13633">
    <property type="entry name" value="MITOCHONDRIAL TRANSCRIPTION RESCUE FACTOR 1"/>
    <property type="match status" value="1"/>
</dbReference>
<name>A0A3L7K5E4_9BACI</name>
<reference evidence="3 4" key="1">
    <citation type="submission" date="2018-10" db="EMBL/GenBank/DDBJ databases">
        <title>Falsibacillus sp. genome draft.</title>
        <authorList>
            <person name="Shi S."/>
        </authorList>
    </citation>
    <scope>NUCLEOTIDE SEQUENCE [LARGE SCALE GENOMIC DNA]</scope>
    <source>
        <strain evidence="3 4">GY 10110</strain>
    </source>
</reference>
<keyword evidence="4" id="KW-1185">Reference proteome</keyword>
<gene>
    <name evidence="3" type="ORF">D9X91_09340</name>
</gene>
<evidence type="ECO:0000313" key="4">
    <source>
        <dbReference type="Proteomes" id="UP000276770"/>
    </source>
</evidence>
<sequence length="258" mass="29756">MNSLYQHFRPEEREFVDQVMEWRQFVEDSYSPKLTDFLDPRQQKITESLLGKNQEIFVRFNGGSAYSERKRAIIYPSYYEPQEADFSLGLAEIVYPKKFVRLDHRQILGSIMSLGVRRDKFGDILVTPENIQLVFAKEIADYLQMQFTHVGKTKIEIKNIEWADLSTSTEEWKESQTTVSSLRLDAVLSSVTNSSRQKVQALIKAGQVKVNWRVVEQGAFQCEAGDIISARGFGRSKIMSIEGMTKKEKWRIVVGVLK</sequence>
<dbReference type="GO" id="GO:0003723">
    <property type="term" value="F:RNA binding"/>
    <property type="evidence" value="ECO:0007669"/>
    <property type="project" value="UniProtKB-KW"/>
</dbReference>
<dbReference type="CDD" id="cd00165">
    <property type="entry name" value="S4"/>
    <property type="match status" value="1"/>
</dbReference>
<evidence type="ECO:0000259" key="2">
    <source>
        <dbReference type="SMART" id="SM00363"/>
    </source>
</evidence>